<evidence type="ECO:0000313" key="3">
    <source>
        <dbReference type="EMBL" id="KUG03086.1"/>
    </source>
</evidence>
<proteinExistence type="predicted"/>
<comment type="caution">
    <text evidence="3">The sequence shown here is derived from an EMBL/GenBank/DDBJ whole genome shotgun (WGS) entry which is preliminary data.</text>
</comment>
<feature type="domain" description="Nucleoside transporter/FeoB GTPase Gate" evidence="2">
    <location>
        <begin position="41"/>
        <end position="120"/>
    </location>
</feature>
<feature type="transmembrane region" description="Helical" evidence="1">
    <location>
        <begin position="288"/>
        <end position="313"/>
    </location>
</feature>
<reference evidence="3" key="1">
    <citation type="journal article" date="2015" name="Proc. Natl. Acad. Sci. U.S.A.">
        <title>Networks of energetic and metabolic interactions define dynamics in microbial communities.</title>
        <authorList>
            <person name="Embree M."/>
            <person name="Liu J.K."/>
            <person name="Al-Bassam M.M."/>
            <person name="Zengler K."/>
        </authorList>
    </citation>
    <scope>NUCLEOTIDE SEQUENCE</scope>
</reference>
<keyword evidence="1" id="KW-1133">Transmembrane helix</keyword>
<feature type="transmembrane region" description="Helical" evidence="1">
    <location>
        <begin position="259"/>
        <end position="282"/>
    </location>
</feature>
<feature type="transmembrane region" description="Helical" evidence="1">
    <location>
        <begin position="325"/>
        <end position="343"/>
    </location>
</feature>
<feature type="transmembrane region" description="Helical" evidence="1">
    <location>
        <begin position="37"/>
        <end position="61"/>
    </location>
</feature>
<dbReference type="Pfam" id="PF07670">
    <property type="entry name" value="Gate"/>
    <property type="match status" value="1"/>
</dbReference>
<feature type="transmembrane region" description="Helical" evidence="1">
    <location>
        <begin position="211"/>
        <end position="228"/>
    </location>
</feature>
<name>A0A0W8E3A6_9ZZZZ</name>
<gene>
    <name evidence="3" type="ORF">ASZ90_019547</name>
</gene>
<feature type="transmembrane region" description="Helical" evidence="1">
    <location>
        <begin position="367"/>
        <end position="387"/>
    </location>
</feature>
<evidence type="ECO:0000259" key="2">
    <source>
        <dbReference type="Pfam" id="PF07670"/>
    </source>
</evidence>
<keyword evidence="1" id="KW-0812">Transmembrane</keyword>
<feature type="transmembrane region" description="Helical" evidence="1">
    <location>
        <begin position="82"/>
        <end position="101"/>
    </location>
</feature>
<evidence type="ECO:0000256" key="1">
    <source>
        <dbReference type="SAM" id="Phobius"/>
    </source>
</evidence>
<keyword evidence="1" id="KW-0472">Membrane</keyword>
<sequence>MSSYNRMFFLGIVLILTFFMIINPRETVTSAGKGFELWYSVIVPALLPFFIAADLLISLGFARFLGVILEPVMRPLFKLPGCSSLVVAIGFTSGFPIGAILSRRLYDDKMIEGSEAERLVSFTNNSSPLFILGAVGVGMFNSPMLGCLLAVSHYLANLLVGLIWGLTVPTRLPLKKTAPGQLFKEAFKALAENQAEEKTPGKLLSDSIKNAINNILAIAGFIIIFSVLTRMLSVWGIMHFVAIFWSKILFFLNLSYQAAFGIGMGMFEITIGSQSIAAAVSHDILGQLLAVSMVLAFSGFSIIAQVMGIVAGMPVRLSFYLKSRLMQMFFSLIITWAGYRLFFENGTAYTLALPIEKALYSIDAWHISLWCMMVCFIILAMMVIFSLSRNIK</sequence>
<organism evidence="3">
    <name type="scientific">hydrocarbon metagenome</name>
    <dbReference type="NCBI Taxonomy" id="938273"/>
    <lineage>
        <taxon>unclassified sequences</taxon>
        <taxon>metagenomes</taxon>
        <taxon>ecological metagenomes</taxon>
    </lineage>
</organism>
<dbReference type="AlphaFoldDB" id="A0A0W8E3A6"/>
<dbReference type="EMBL" id="LNQE01001895">
    <property type="protein sequence ID" value="KUG03086.1"/>
    <property type="molecule type" value="Genomic_DNA"/>
</dbReference>
<dbReference type="InterPro" id="IPR011642">
    <property type="entry name" value="Gate_dom"/>
</dbReference>
<feature type="transmembrane region" description="Helical" evidence="1">
    <location>
        <begin position="143"/>
        <end position="166"/>
    </location>
</feature>
<accession>A0A0W8E3A6</accession>
<protein>
    <submittedName>
        <fullName evidence="3">Membrane protein</fullName>
    </submittedName>
</protein>